<dbReference type="OrthoDB" id="8954335at2759"/>
<dbReference type="SUPFAM" id="SSF52540">
    <property type="entry name" value="P-loop containing nucleoside triphosphate hydrolases"/>
    <property type="match status" value="1"/>
</dbReference>
<dbReference type="STRING" id="1348612.A0A397JK99"/>
<dbReference type="Pfam" id="PF04548">
    <property type="entry name" value="AIG1"/>
    <property type="match status" value="1"/>
</dbReference>
<dbReference type="InterPro" id="IPR006703">
    <property type="entry name" value="G_AIG1"/>
</dbReference>
<evidence type="ECO:0000313" key="5">
    <source>
        <dbReference type="Proteomes" id="UP000266861"/>
    </source>
</evidence>
<proteinExistence type="predicted"/>
<keyword evidence="2" id="KW-0342">GTP-binding</keyword>
<gene>
    <name evidence="4" type="ORF">Glove_31g36</name>
</gene>
<dbReference type="Proteomes" id="UP000266861">
    <property type="component" value="Unassembled WGS sequence"/>
</dbReference>
<evidence type="ECO:0000256" key="1">
    <source>
        <dbReference type="ARBA" id="ARBA00022741"/>
    </source>
</evidence>
<dbReference type="AlphaFoldDB" id="A0A397JK99"/>
<evidence type="ECO:0000256" key="2">
    <source>
        <dbReference type="ARBA" id="ARBA00023134"/>
    </source>
</evidence>
<dbReference type="PANTHER" id="PTHR10903:SF184">
    <property type="entry name" value="GTP-BINDING PROTEIN A"/>
    <property type="match status" value="1"/>
</dbReference>
<name>A0A397JK99_9GLOM</name>
<evidence type="ECO:0000313" key="4">
    <source>
        <dbReference type="EMBL" id="RHZ87722.1"/>
    </source>
</evidence>
<feature type="domain" description="AIG1-type G" evidence="3">
    <location>
        <begin position="12"/>
        <end position="182"/>
    </location>
</feature>
<dbReference type="EMBL" id="PQFF01000029">
    <property type="protein sequence ID" value="RHZ87722.1"/>
    <property type="molecule type" value="Genomic_DNA"/>
</dbReference>
<dbReference type="InterPro" id="IPR045058">
    <property type="entry name" value="GIMA/IAN/Toc"/>
</dbReference>
<sequence length="237" mass="27334">MLLGNPHNNGPFETSAGMNAVTTRCQEETIVIDGTRYSIIDTPGIFDSQTSNDDVFEKISRLILRCIYGIKAILIVFELTRFSPEQRNTLIAMQNFFGNDTLRNYAIIVLSKPTKDQMINPDDIPHTWNASFIDFIQTLNNRWGISPNSDYFNSNHQIHRDQLDRIKYFIARTPGVYMTEEFRQMQACIERANYNAIFLIIFGLSIVFFFGILYPDIFVSFGLVVIRRTFGRIFGAR</sequence>
<keyword evidence="1" id="KW-0547">Nucleotide-binding</keyword>
<protein>
    <recommendedName>
        <fullName evidence="3">AIG1-type G domain-containing protein</fullName>
    </recommendedName>
</protein>
<evidence type="ECO:0000259" key="3">
    <source>
        <dbReference type="Pfam" id="PF04548"/>
    </source>
</evidence>
<comment type="caution">
    <text evidence="4">The sequence shown here is derived from an EMBL/GenBank/DDBJ whole genome shotgun (WGS) entry which is preliminary data.</text>
</comment>
<dbReference type="PANTHER" id="PTHR10903">
    <property type="entry name" value="GTPASE, IMAP FAMILY MEMBER-RELATED"/>
    <property type="match status" value="1"/>
</dbReference>
<dbReference type="Gene3D" id="3.40.50.300">
    <property type="entry name" value="P-loop containing nucleotide triphosphate hydrolases"/>
    <property type="match status" value="1"/>
</dbReference>
<dbReference type="InterPro" id="IPR027417">
    <property type="entry name" value="P-loop_NTPase"/>
</dbReference>
<organism evidence="4 5">
    <name type="scientific">Diversispora epigaea</name>
    <dbReference type="NCBI Taxonomy" id="1348612"/>
    <lineage>
        <taxon>Eukaryota</taxon>
        <taxon>Fungi</taxon>
        <taxon>Fungi incertae sedis</taxon>
        <taxon>Mucoromycota</taxon>
        <taxon>Glomeromycotina</taxon>
        <taxon>Glomeromycetes</taxon>
        <taxon>Diversisporales</taxon>
        <taxon>Diversisporaceae</taxon>
        <taxon>Diversispora</taxon>
    </lineage>
</organism>
<dbReference type="GO" id="GO:0005525">
    <property type="term" value="F:GTP binding"/>
    <property type="evidence" value="ECO:0007669"/>
    <property type="project" value="UniProtKB-KW"/>
</dbReference>
<accession>A0A397JK99</accession>
<reference evidence="4 5" key="1">
    <citation type="submission" date="2018-08" db="EMBL/GenBank/DDBJ databases">
        <title>Genome and evolution of the arbuscular mycorrhizal fungus Diversispora epigaea (formerly Glomus versiforme) and its bacterial endosymbionts.</title>
        <authorList>
            <person name="Sun X."/>
            <person name="Fei Z."/>
            <person name="Harrison M."/>
        </authorList>
    </citation>
    <scope>NUCLEOTIDE SEQUENCE [LARGE SCALE GENOMIC DNA]</scope>
    <source>
        <strain evidence="4 5">IT104</strain>
    </source>
</reference>
<keyword evidence="5" id="KW-1185">Reference proteome</keyword>